<feature type="compositionally biased region" description="Basic and acidic residues" evidence="7">
    <location>
        <begin position="105"/>
        <end position="124"/>
    </location>
</feature>
<evidence type="ECO:0000256" key="7">
    <source>
        <dbReference type="SAM" id="MobiDB-lite"/>
    </source>
</evidence>
<evidence type="ECO:0000256" key="5">
    <source>
        <dbReference type="ARBA" id="ARBA00022777"/>
    </source>
</evidence>
<feature type="region of interest" description="Disordered" evidence="7">
    <location>
        <begin position="1"/>
        <end position="30"/>
    </location>
</feature>
<name>K5VZ88_AGABU</name>
<reference evidence="10" key="1">
    <citation type="journal article" date="2012" name="Proc. Natl. Acad. Sci. U.S.A.">
        <title>Genome sequence of the button mushroom Agaricus bisporus reveals mechanisms governing adaptation to a humic-rich ecological niche.</title>
        <authorList>
            <person name="Morin E."/>
            <person name="Kohler A."/>
            <person name="Baker A.R."/>
            <person name="Foulongne-Oriol M."/>
            <person name="Lombard V."/>
            <person name="Nagy L.G."/>
            <person name="Ohm R.A."/>
            <person name="Patyshakuliyeva A."/>
            <person name="Brun A."/>
            <person name="Aerts A.L."/>
            <person name="Bailey A.M."/>
            <person name="Billette C."/>
            <person name="Coutinho P.M."/>
            <person name="Deakin G."/>
            <person name="Doddapaneni H."/>
            <person name="Floudas D."/>
            <person name="Grimwood J."/>
            <person name="Hilden K."/>
            <person name="Kuees U."/>
            <person name="LaButti K.M."/>
            <person name="Lapidus A."/>
            <person name="Lindquist E.A."/>
            <person name="Lucas S.M."/>
            <person name="Murat C."/>
            <person name="Riley R.W."/>
            <person name="Salamov A.A."/>
            <person name="Schmutz J."/>
            <person name="Subramanian V."/>
            <person name="Woesten H.A.B."/>
            <person name="Xu J."/>
            <person name="Eastwood D.C."/>
            <person name="Foster G.D."/>
            <person name="Sonnenberg A.S."/>
            <person name="Cullen D."/>
            <person name="de Vries R.P."/>
            <person name="Lundell T."/>
            <person name="Hibbett D.S."/>
            <person name="Henrissat B."/>
            <person name="Burton K.S."/>
            <person name="Kerrigan R.W."/>
            <person name="Challen M.P."/>
            <person name="Grigoriev I.V."/>
            <person name="Martin F."/>
        </authorList>
    </citation>
    <scope>NUCLEOTIDE SEQUENCE [LARGE SCALE GENOMIC DNA]</scope>
    <source>
        <strain evidence="10">JB137-S8 / ATCC MYA-4627 / FGSC 10392</strain>
    </source>
</reference>
<accession>K5VZ88</accession>
<dbReference type="Proteomes" id="UP000008493">
    <property type="component" value="Unassembled WGS sequence"/>
</dbReference>
<dbReference type="PROSITE" id="PS50011">
    <property type="entry name" value="PROTEIN_KINASE_DOM"/>
    <property type="match status" value="1"/>
</dbReference>
<evidence type="ECO:0000313" key="10">
    <source>
        <dbReference type="Proteomes" id="UP000008493"/>
    </source>
</evidence>
<keyword evidence="6" id="KW-0067">ATP-binding</keyword>
<dbReference type="Gene3D" id="3.30.200.20">
    <property type="entry name" value="Phosphorylase Kinase, domain 1"/>
    <property type="match status" value="1"/>
</dbReference>
<keyword evidence="3" id="KW-0808">Transferase</keyword>
<dbReference type="OrthoDB" id="10020333at2759"/>
<dbReference type="GO" id="GO:0004674">
    <property type="term" value="F:protein serine/threonine kinase activity"/>
    <property type="evidence" value="ECO:0007669"/>
    <property type="project" value="UniProtKB-KW"/>
</dbReference>
<dbReference type="STRING" id="597362.K5VZ88"/>
<gene>
    <name evidence="9" type="ORF">AGABI1DRAFT_72476</name>
</gene>
<feature type="compositionally biased region" description="Low complexity" evidence="7">
    <location>
        <begin position="546"/>
        <end position="556"/>
    </location>
</feature>
<dbReference type="GO" id="GO:0044773">
    <property type="term" value="P:mitotic DNA damage checkpoint signaling"/>
    <property type="evidence" value="ECO:0007669"/>
    <property type="project" value="TreeGrafter"/>
</dbReference>
<dbReference type="InterPro" id="IPR011009">
    <property type="entry name" value="Kinase-like_dom_sf"/>
</dbReference>
<keyword evidence="4" id="KW-0547">Nucleotide-binding</keyword>
<keyword evidence="5" id="KW-0418">Kinase</keyword>
<keyword evidence="10" id="KW-1185">Reference proteome</keyword>
<dbReference type="InterPro" id="IPR008271">
    <property type="entry name" value="Ser/Thr_kinase_AS"/>
</dbReference>
<dbReference type="AlphaFoldDB" id="K5VZ88"/>
<keyword evidence="2" id="KW-0723">Serine/threonine-protein kinase</keyword>
<dbReference type="CDD" id="cd14019">
    <property type="entry name" value="STKc_Cdc7"/>
    <property type="match status" value="1"/>
</dbReference>
<dbReference type="KEGG" id="abp:AGABI1DRAFT72476"/>
<dbReference type="GeneID" id="18831029"/>
<dbReference type="InterPro" id="IPR000719">
    <property type="entry name" value="Prot_kinase_dom"/>
</dbReference>
<dbReference type="Gene3D" id="1.10.510.10">
    <property type="entry name" value="Transferase(Phosphotransferase) domain 1"/>
    <property type="match status" value="1"/>
</dbReference>
<dbReference type="eggNOG" id="KOG1167">
    <property type="taxonomic scope" value="Eukaryota"/>
</dbReference>
<evidence type="ECO:0000256" key="2">
    <source>
        <dbReference type="ARBA" id="ARBA00022527"/>
    </source>
</evidence>
<dbReference type="PANTHER" id="PTHR44167">
    <property type="entry name" value="OVARIAN-SPECIFIC SERINE/THREONINE-PROTEIN KINASE LOK-RELATED"/>
    <property type="match status" value="1"/>
</dbReference>
<feature type="region of interest" description="Disordered" evidence="7">
    <location>
        <begin position="105"/>
        <end position="130"/>
    </location>
</feature>
<dbReference type="PROSITE" id="PS00108">
    <property type="entry name" value="PROTEIN_KINASE_ST"/>
    <property type="match status" value="1"/>
</dbReference>
<dbReference type="SMART" id="SM00220">
    <property type="entry name" value="S_TKc"/>
    <property type="match status" value="1"/>
</dbReference>
<evidence type="ECO:0000256" key="6">
    <source>
        <dbReference type="ARBA" id="ARBA00022840"/>
    </source>
</evidence>
<protein>
    <recommendedName>
        <fullName evidence="1">non-specific serine/threonine protein kinase</fullName>
        <ecNumber evidence="1">2.7.11.1</ecNumber>
    </recommendedName>
</protein>
<evidence type="ECO:0000256" key="4">
    <source>
        <dbReference type="ARBA" id="ARBA00022741"/>
    </source>
</evidence>
<feature type="compositionally biased region" description="Low complexity" evidence="7">
    <location>
        <begin position="563"/>
        <end position="573"/>
    </location>
</feature>
<dbReference type="OMA" id="MPYHRNQ"/>
<dbReference type="EMBL" id="JH971389">
    <property type="protein sequence ID" value="EKM79829.1"/>
    <property type="molecule type" value="Genomic_DNA"/>
</dbReference>
<dbReference type="SUPFAM" id="SSF56112">
    <property type="entry name" value="Protein kinase-like (PK-like)"/>
    <property type="match status" value="1"/>
</dbReference>
<dbReference type="GO" id="GO:0005524">
    <property type="term" value="F:ATP binding"/>
    <property type="evidence" value="ECO:0007669"/>
    <property type="project" value="UniProtKB-KW"/>
</dbReference>
<dbReference type="EC" id="2.7.11.1" evidence="1"/>
<dbReference type="Pfam" id="PF00069">
    <property type="entry name" value="Pkinase"/>
    <property type="match status" value="2"/>
</dbReference>
<feature type="domain" description="Protein kinase" evidence="8">
    <location>
        <begin position="173"/>
        <end position="625"/>
    </location>
</feature>
<proteinExistence type="predicted"/>
<dbReference type="GO" id="GO:0005634">
    <property type="term" value="C:nucleus"/>
    <property type="evidence" value="ECO:0007669"/>
    <property type="project" value="TreeGrafter"/>
</dbReference>
<evidence type="ECO:0000256" key="3">
    <source>
        <dbReference type="ARBA" id="ARBA00022679"/>
    </source>
</evidence>
<evidence type="ECO:0000313" key="9">
    <source>
        <dbReference type="EMBL" id="EKM79829.1"/>
    </source>
</evidence>
<dbReference type="InParanoid" id="K5VZ88"/>
<dbReference type="RefSeq" id="XP_007328964.1">
    <property type="nucleotide sequence ID" value="XM_007328902.1"/>
</dbReference>
<evidence type="ECO:0000259" key="8">
    <source>
        <dbReference type="PROSITE" id="PS50011"/>
    </source>
</evidence>
<sequence length="710" mass="80233">MSSTSSGAPLSHHASNPLDVGPHDKRNNAYKRKYHQSLAQADCLSSDDPIDAFASHNLKTYHQHLTQVIPEHPAARSMRKFTPLKHMDEDMSEDELATPMKHDIKPMGTREESHEAAHSDKDYDNDNDDQMSIDSYETDEEATINERTAEERKEIIEEINDLMESVPQLQGDYKILDRLGTGTFSSVYKALDLHYHTKWDNTPWHGHHPPSSSAHYQSALRPRDSKVFVAIKRIYVTSSPERIKNEISIMIDCLSCRHVSQLITATRCLDQVVVIMPYQRNEDFREYYRALSMPAIKSYMRCLLAALRDVHQRKVIHRDVKPANFLFDPRTGIGTLCDFGLASRMSSKPSAAYGQCLHSGWSEQSPHGHNKCLSDEEKENIRKLQKDARNKCLGPTEKVGYPEKDARPISKANRAGTRGFRAPEVLFKCNEQTGAIDVWAVGIILMFFLSGKFPLFASNDDVEALMEIAAIIGRRAMEKSATLHGRLFLSNVPSVLHDGITWREFVEKLNPDVYKPREPDLRYFPYNTPAYRIYLQEEAERQRNNSSSPTSSTVVDPKSDRVSPPTSATIASTTTSHLSRLSYSLFSAEQHASDVDSAFDLLEQLLHPESTKRITPKRALSHPFLAGKPGEEDALPNDDEFVPHEFGKGVCGKLHYRNERTREMGVKVKVRCECGVCGGVERVEKRSLVPGEGVAIGREPCEFHDVDLEF</sequence>
<organism evidence="9 10">
    <name type="scientific">Agaricus bisporus var. burnettii (strain JB137-S8 / ATCC MYA-4627 / FGSC 10392)</name>
    <name type="common">White button mushroom</name>
    <dbReference type="NCBI Taxonomy" id="597362"/>
    <lineage>
        <taxon>Eukaryota</taxon>
        <taxon>Fungi</taxon>
        <taxon>Dikarya</taxon>
        <taxon>Basidiomycota</taxon>
        <taxon>Agaricomycotina</taxon>
        <taxon>Agaricomycetes</taxon>
        <taxon>Agaricomycetidae</taxon>
        <taxon>Agaricales</taxon>
        <taxon>Agaricineae</taxon>
        <taxon>Agaricaceae</taxon>
        <taxon>Agaricus</taxon>
    </lineage>
</organism>
<dbReference type="FunCoup" id="K5VZ88">
    <property type="interactions" value="433"/>
</dbReference>
<dbReference type="PANTHER" id="PTHR44167:SF23">
    <property type="entry name" value="CDC7 KINASE, ISOFORM A-RELATED"/>
    <property type="match status" value="1"/>
</dbReference>
<dbReference type="HOGENOM" id="CLU_000288_118_3_1"/>
<feature type="region of interest" description="Disordered" evidence="7">
    <location>
        <begin position="539"/>
        <end position="573"/>
    </location>
</feature>
<evidence type="ECO:0000256" key="1">
    <source>
        <dbReference type="ARBA" id="ARBA00012513"/>
    </source>
</evidence>